<evidence type="ECO:0000256" key="7">
    <source>
        <dbReference type="ARBA" id="ARBA00023244"/>
    </source>
</evidence>
<dbReference type="InterPro" id="IPR015422">
    <property type="entry name" value="PyrdxlP-dep_Trfase_small"/>
</dbReference>
<dbReference type="Gene3D" id="3.90.1150.10">
    <property type="entry name" value="Aspartate Aminotransferase, domain 1"/>
    <property type="match status" value="1"/>
</dbReference>
<sequence>MSTPYADAAPVSQELFARGREVTPGGVNSPVRAFRAVGGTPRFMASGRGPYITDVDGREYLDLVCSWGPMVLGHAHPSVVQAIQDAATRGFSFGTPGEGEVLLAEEIVGRVDAVQQVRLVSSGTEATMSAIRLARGFTGRSKVVKFAGCYHGHVDSLLAAAGSGIATFALPDTPGVTGAQAHETIVLPYNDLAAVEAAFAAHGDDIAAVITEAAAANMGVVAPQPGFNEALARIAQAHGALFVIDEVMTGFRVARGGWLELEAREDPSWRPDLVTFGKVMGGGLPAAAFGGRADVMAHLAPAGPVYQAGTLAGNPVAAACGLATLAQCTPDVYTHLDATAATVGRLVSEALAAEGVVHTLATAGNLFSVFFTGTLPKDYDEARTQESWRYAAFFHAMLDRGVYLPPSAFEAWFVSASHDDAALDRLVAALPAAARAAASAHPDVAKEFV</sequence>
<feature type="modified residue" description="N6-(pyridoxal phosphate)lysine" evidence="8">
    <location>
        <position position="278"/>
    </location>
</feature>
<keyword evidence="6 8" id="KW-0413">Isomerase</keyword>
<evidence type="ECO:0000313" key="9">
    <source>
        <dbReference type="EMBL" id="MFC6237116.1"/>
    </source>
</evidence>
<dbReference type="HAMAP" id="MF_00375">
    <property type="entry name" value="HemL_aminotrans_3"/>
    <property type="match status" value="1"/>
</dbReference>
<keyword evidence="7 8" id="KW-0627">Porphyrin biosynthesis</keyword>
<evidence type="ECO:0000313" key="10">
    <source>
        <dbReference type="Proteomes" id="UP001596138"/>
    </source>
</evidence>
<dbReference type="NCBIfam" id="TIGR00713">
    <property type="entry name" value="hemL"/>
    <property type="match status" value="1"/>
</dbReference>
<dbReference type="InterPro" id="IPR004639">
    <property type="entry name" value="4pyrrol_synth_GluAld_NH2Trfase"/>
</dbReference>
<name>A0ABW1SXI4_9ACTN</name>
<dbReference type="Gene3D" id="3.40.640.10">
    <property type="entry name" value="Type I PLP-dependent aspartate aminotransferase-like (Major domain)"/>
    <property type="match status" value="1"/>
</dbReference>
<dbReference type="PANTHER" id="PTHR43713:SF3">
    <property type="entry name" value="GLUTAMATE-1-SEMIALDEHYDE 2,1-AMINOMUTASE 1, CHLOROPLASTIC-RELATED"/>
    <property type="match status" value="1"/>
</dbReference>
<dbReference type="Pfam" id="PF00202">
    <property type="entry name" value="Aminotran_3"/>
    <property type="match status" value="1"/>
</dbReference>
<dbReference type="InterPro" id="IPR015424">
    <property type="entry name" value="PyrdxlP-dep_Trfase"/>
</dbReference>
<evidence type="ECO:0000256" key="2">
    <source>
        <dbReference type="ARBA" id="ARBA00001933"/>
    </source>
</evidence>
<proteinExistence type="inferred from homology"/>
<dbReference type="GO" id="GO:0042286">
    <property type="term" value="F:glutamate-1-semialdehyde 2,1-aminomutase activity"/>
    <property type="evidence" value="ECO:0007669"/>
    <property type="project" value="UniProtKB-EC"/>
</dbReference>
<protein>
    <recommendedName>
        <fullName evidence="8">Glutamate-1-semialdehyde 2,1-aminomutase</fullName>
        <shortName evidence="8">GSA</shortName>
        <ecNumber evidence="8">5.4.3.8</ecNumber>
    </recommendedName>
    <alternativeName>
        <fullName evidence="8">Glutamate-1-semialdehyde aminotransferase</fullName>
        <shortName evidence="8">GSA-AT</shortName>
    </alternativeName>
</protein>
<comment type="subcellular location">
    <subcellularLocation>
        <location evidence="8">Cytoplasm</location>
    </subcellularLocation>
</comment>
<comment type="pathway">
    <text evidence="3">Porphyrin-containing compound metabolism; protoporphyrin-IX biosynthesis; 5-aminolevulinate from L-glutamyl-tRNA(Glu): step 2/2.</text>
</comment>
<gene>
    <name evidence="8 9" type="primary">hemL</name>
    <name evidence="9" type="ORF">ACFQGU_04455</name>
</gene>
<evidence type="ECO:0000256" key="3">
    <source>
        <dbReference type="ARBA" id="ARBA00004819"/>
    </source>
</evidence>
<dbReference type="CDD" id="cd00610">
    <property type="entry name" value="OAT_like"/>
    <property type="match status" value="1"/>
</dbReference>
<evidence type="ECO:0000256" key="8">
    <source>
        <dbReference type="HAMAP-Rule" id="MF_00375"/>
    </source>
</evidence>
<comment type="similarity">
    <text evidence="4 8">Belongs to the class-III pyridoxal-phosphate-dependent aminotransferase family. HemL subfamily.</text>
</comment>
<keyword evidence="5 8" id="KW-0663">Pyridoxal phosphate</keyword>
<dbReference type="PANTHER" id="PTHR43713">
    <property type="entry name" value="GLUTAMATE-1-SEMIALDEHYDE 2,1-AMINOMUTASE"/>
    <property type="match status" value="1"/>
</dbReference>
<dbReference type="NCBIfam" id="NF000818">
    <property type="entry name" value="PRK00062.1"/>
    <property type="match status" value="1"/>
</dbReference>
<accession>A0ABW1SXI4</accession>
<organism evidence="9 10">
    <name type="scientific">Longivirga aurantiaca</name>
    <dbReference type="NCBI Taxonomy" id="1837743"/>
    <lineage>
        <taxon>Bacteria</taxon>
        <taxon>Bacillati</taxon>
        <taxon>Actinomycetota</taxon>
        <taxon>Actinomycetes</taxon>
        <taxon>Sporichthyales</taxon>
        <taxon>Sporichthyaceae</taxon>
        <taxon>Longivirga</taxon>
    </lineage>
</organism>
<dbReference type="EC" id="5.4.3.8" evidence="8"/>
<comment type="caution">
    <text evidence="9">The sequence shown here is derived from an EMBL/GenBank/DDBJ whole genome shotgun (WGS) entry which is preliminary data.</text>
</comment>
<comment type="subunit">
    <text evidence="8">Homodimer.</text>
</comment>
<comment type="catalytic activity">
    <reaction evidence="1 8">
        <text>(S)-4-amino-5-oxopentanoate = 5-aminolevulinate</text>
        <dbReference type="Rhea" id="RHEA:14265"/>
        <dbReference type="ChEBI" id="CHEBI:57501"/>
        <dbReference type="ChEBI" id="CHEBI:356416"/>
        <dbReference type="EC" id="5.4.3.8"/>
    </reaction>
</comment>
<evidence type="ECO:0000256" key="1">
    <source>
        <dbReference type="ARBA" id="ARBA00001579"/>
    </source>
</evidence>
<dbReference type="RefSeq" id="WP_386764159.1">
    <property type="nucleotide sequence ID" value="NZ_JBHSTI010000008.1"/>
</dbReference>
<comment type="cofactor">
    <cofactor evidence="2 8">
        <name>pyridoxal 5'-phosphate</name>
        <dbReference type="ChEBI" id="CHEBI:597326"/>
    </cofactor>
</comment>
<evidence type="ECO:0000256" key="4">
    <source>
        <dbReference type="ARBA" id="ARBA00008981"/>
    </source>
</evidence>
<evidence type="ECO:0000256" key="6">
    <source>
        <dbReference type="ARBA" id="ARBA00023235"/>
    </source>
</evidence>
<evidence type="ECO:0000256" key="5">
    <source>
        <dbReference type="ARBA" id="ARBA00022898"/>
    </source>
</evidence>
<dbReference type="SUPFAM" id="SSF53383">
    <property type="entry name" value="PLP-dependent transferases"/>
    <property type="match status" value="1"/>
</dbReference>
<reference evidence="10" key="1">
    <citation type="journal article" date="2019" name="Int. J. Syst. Evol. Microbiol.">
        <title>The Global Catalogue of Microorganisms (GCM) 10K type strain sequencing project: providing services to taxonomists for standard genome sequencing and annotation.</title>
        <authorList>
            <consortium name="The Broad Institute Genomics Platform"/>
            <consortium name="The Broad Institute Genome Sequencing Center for Infectious Disease"/>
            <person name="Wu L."/>
            <person name="Ma J."/>
        </authorList>
    </citation>
    <scope>NUCLEOTIDE SEQUENCE [LARGE SCALE GENOMIC DNA]</scope>
    <source>
        <strain evidence="10">CGMCC 4.7317</strain>
    </source>
</reference>
<dbReference type="EMBL" id="JBHSTI010000008">
    <property type="protein sequence ID" value="MFC6237116.1"/>
    <property type="molecule type" value="Genomic_DNA"/>
</dbReference>
<dbReference type="InterPro" id="IPR015421">
    <property type="entry name" value="PyrdxlP-dep_Trfase_major"/>
</dbReference>
<keyword evidence="10" id="KW-1185">Reference proteome</keyword>
<keyword evidence="8" id="KW-0963">Cytoplasm</keyword>
<dbReference type="InterPro" id="IPR005814">
    <property type="entry name" value="Aminotrans_3"/>
</dbReference>
<dbReference type="Proteomes" id="UP001596138">
    <property type="component" value="Unassembled WGS sequence"/>
</dbReference>